<evidence type="ECO:0000313" key="1">
    <source>
        <dbReference type="EMBL" id="SBQ90039.1"/>
    </source>
</evidence>
<dbReference type="EMBL" id="HAED01004013">
    <property type="protein sequence ID" value="SBQ90039.1"/>
    <property type="molecule type" value="Transcribed_RNA"/>
</dbReference>
<reference evidence="1" key="2">
    <citation type="submission" date="2016-06" db="EMBL/GenBank/DDBJ databases">
        <title>The genome of a short-lived fish provides insights into sex chromosome evolution and the genetic control of aging.</title>
        <authorList>
            <person name="Reichwald K."/>
            <person name="Felder M."/>
            <person name="Petzold A."/>
            <person name="Koch P."/>
            <person name="Groth M."/>
            <person name="Platzer M."/>
        </authorList>
    </citation>
    <scope>NUCLEOTIDE SEQUENCE</scope>
    <source>
        <tissue evidence="1">Brain</tissue>
    </source>
</reference>
<gene>
    <name evidence="1" type="primary">Nfu_g_1_025586</name>
</gene>
<proteinExistence type="predicted"/>
<sequence length="140" mass="15248">WEICTIEDLMINARHAEQVIQNKNKLKALKTSPQIFLEETMTLREELFIISKVATGVTLIIREVVITATRSSVGVVEVKVIFHVTVLPIQMAQVTESPTGVPKEAGVSKCRGADLAVSLSVPSWITPDSDGSGEMTISND</sequence>
<feature type="non-terminal residue" evidence="1">
    <location>
        <position position="140"/>
    </location>
</feature>
<accession>A0A1A8I276</accession>
<protein>
    <submittedName>
        <fullName evidence="1">Uncharacterized protein</fullName>
    </submittedName>
</protein>
<feature type="non-terminal residue" evidence="1">
    <location>
        <position position="1"/>
    </location>
</feature>
<name>A0A1A8I276_NOTKU</name>
<dbReference type="AlphaFoldDB" id="A0A1A8I276"/>
<organism evidence="1">
    <name type="scientific">Nothobranchius kuhntae</name>
    <name type="common">Beira killifish</name>
    <dbReference type="NCBI Taxonomy" id="321403"/>
    <lineage>
        <taxon>Eukaryota</taxon>
        <taxon>Metazoa</taxon>
        <taxon>Chordata</taxon>
        <taxon>Craniata</taxon>
        <taxon>Vertebrata</taxon>
        <taxon>Euteleostomi</taxon>
        <taxon>Actinopterygii</taxon>
        <taxon>Neopterygii</taxon>
        <taxon>Teleostei</taxon>
        <taxon>Neoteleostei</taxon>
        <taxon>Acanthomorphata</taxon>
        <taxon>Ovalentaria</taxon>
        <taxon>Atherinomorphae</taxon>
        <taxon>Cyprinodontiformes</taxon>
        <taxon>Nothobranchiidae</taxon>
        <taxon>Nothobranchius</taxon>
    </lineage>
</organism>
<reference evidence="1" key="1">
    <citation type="submission" date="2016-05" db="EMBL/GenBank/DDBJ databases">
        <authorList>
            <person name="Lavstsen T."/>
            <person name="Jespersen J.S."/>
        </authorList>
    </citation>
    <scope>NUCLEOTIDE SEQUENCE</scope>
    <source>
        <tissue evidence="1">Brain</tissue>
    </source>
</reference>